<name>A0A401GBV0_9APHY</name>
<evidence type="ECO:0000256" key="3">
    <source>
        <dbReference type="ARBA" id="ARBA00023024"/>
    </source>
</evidence>
<organism evidence="9 10">
    <name type="scientific">Sparassis crispa</name>
    <dbReference type="NCBI Taxonomy" id="139825"/>
    <lineage>
        <taxon>Eukaryota</taxon>
        <taxon>Fungi</taxon>
        <taxon>Dikarya</taxon>
        <taxon>Basidiomycota</taxon>
        <taxon>Agaricomycotina</taxon>
        <taxon>Agaricomycetes</taxon>
        <taxon>Polyporales</taxon>
        <taxon>Sparassidaceae</taxon>
        <taxon>Sparassis</taxon>
    </lineage>
</organism>
<dbReference type="Gene3D" id="3.20.20.80">
    <property type="entry name" value="Glycosidases"/>
    <property type="match status" value="2"/>
</dbReference>
<evidence type="ECO:0000256" key="4">
    <source>
        <dbReference type="ARBA" id="ARBA00023277"/>
    </source>
</evidence>
<proteinExistence type="predicted"/>
<dbReference type="PROSITE" id="PS01095">
    <property type="entry name" value="GH18_1"/>
    <property type="match status" value="1"/>
</dbReference>
<gene>
    <name evidence="9" type="ORF">SCP_0208540</name>
</gene>
<dbReference type="PANTHER" id="PTHR11177:SF392">
    <property type="entry name" value="HAP41P"/>
    <property type="match status" value="1"/>
</dbReference>
<dbReference type="OrthoDB" id="73875at2759"/>
<sequence>MKMALTLLRDGSKPNVAPSMSIIGTQYLPMDVTSMIGSDLNNNGLIDRLAPCVYGTEFAAVSPVTAAMLRLTSVTVSVFPLLVRCVPWDAHGGVHGRRYDFAITETLMSTLVETSTMTTYTTVFSTESVVTASSTPSSASGALPILIVPPALLPSAVIGLAPSPSSVPTSASSTANQLTPSPTTQPLVMAYYPDWAAPAFPPEKIDFGRFDWIDFAFAVPDQKYNLTWDGSDDDPSLLTRLVSAAHNSGKKVKLSVGGWSGSKYFSTAVSNQNNRQTLVNNLLAAYQQFNLDGIDIDWEYPGQDGADGNIVNPNDTANFLLFLQLLRTTLPPTSKISAAVQTVPFADTQGNPMTDVSDFAKVLDWVLLMNYDSWGSSATPGPNAPLSDGCHNSTQGSANAAAALNAWTSAGFPASQLVLGVPSYGYISRSNATVLRTRSQSWHSLHRNRLRRSLLGLTEAVVSGLETAASPAIQATNEDGGTNNGQIQFRDLVSQGVLQYAPEDANNTATGAPTSMLVNGREIDSLYDGWSGFSRYWDNCSSTPFLRSPHADQVVTYDDPLSLGLKAAFAAQSGMLGVNMFDVHGDTDQWDLTDALRKGLGLG</sequence>
<keyword evidence="10" id="KW-1185">Reference proteome</keyword>
<evidence type="ECO:0000313" key="10">
    <source>
        <dbReference type="Proteomes" id="UP000287166"/>
    </source>
</evidence>
<evidence type="ECO:0000256" key="5">
    <source>
        <dbReference type="ARBA" id="ARBA00023295"/>
    </source>
</evidence>
<protein>
    <submittedName>
        <fullName evidence="9">Glycoside hydrolase family 18 protein</fullName>
    </submittedName>
</protein>
<dbReference type="GO" id="GO:0000272">
    <property type="term" value="P:polysaccharide catabolic process"/>
    <property type="evidence" value="ECO:0007669"/>
    <property type="project" value="UniProtKB-KW"/>
</dbReference>
<keyword evidence="3" id="KW-0146">Chitin degradation</keyword>
<evidence type="ECO:0000313" key="9">
    <source>
        <dbReference type="EMBL" id="GBE79654.1"/>
    </source>
</evidence>
<dbReference type="GO" id="GO:0008061">
    <property type="term" value="F:chitin binding"/>
    <property type="evidence" value="ECO:0007669"/>
    <property type="project" value="InterPro"/>
</dbReference>
<dbReference type="GeneID" id="38776571"/>
<dbReference type="InterPro" id="IPR029070">
    <property type="entry name" value="Chitinase_insertion_sf"/>
</dbReference>
<dbReference type="SUPFAM" id="SSF51445">
    <property type="entry name" value="(Trans)glycosidases"/>
    <property type="match status" value="1"/>
</dbReference>
<keyword evidence="4" id="KW-0119">Carbohydrate metabolism</keyword>
<evidence type="ECO:0000256" key="6">
    <source>
        <dbReference type="ARBA" id="ARBA00023326"/>
    </source>
</evidence>
<dbReference type="GO" id="GO:0008843">
    <property type="term" value="F:endochitinase activity"/>
    <property type="evidence" value="ECO:0007669"/>
    <property type="project" value="UniProtKB-EC"/>
</dbReference>
<evidence type="ECO:0000256" key="7">
    <source>
        <dbReference type="RuleBase" id="RU000489"/>
    </source>
</evidence>
<dbReference type="RefSeq" id="XP_027610567.1">
    <property type="nucleotide sequence ID" value="XM_027754766.1"/>
</dbReference>
<dbReference type="EMBL" id="BFAD01000002">
    <property type="protein sequence ID" value="GBE79654.1"/>
    <property type="molecule type" value="Genomic_DNA"/>
</dbReference>
<dbReference type="PROSITE" id="PS51910">
    <property type="entry name" value="GH18_2"/>
    <property type="match status" value="1"/>
</dbReference>
<dbReference type="GO" id="GO:0005576">
    <property type="term" value="C:extracellular region"/>
    <property type="evidence" value="ECO:0007669"/>
    <property type="project" value="TreeGrafter"/>
</dbReference>
<dbReference type="InterPro" id="IPR001223">
    <property type="entry name" value="Glyco_hydro18_cat"/>
</dbReference>
<dbReference type="GO" id="GO:0006032">
    <property type="term" value="P:chitin catabolic process"/>
    <property type="evidence" value="ECO:0007669"/>
    <property type="project" value="UniProtKB-KW"/>
</dbReference>
<evidence type="ECO:0000256" key="2">
    <source>
        <dbReference type="ARBA" id="ARBA00022801"/>
    </source>
</evidence>
<keyword evidence="6" id="KW-0624">Polysaccharide degradation</keyword>
<dbReference type="InterPro" id="IPR001579">
    <property type="entry name" value="Glyco_hydro_18_chit_AS"/>
</dbReference>
<feature type="domain" description="GH18" evidence="8">
    <location>
        <begin position="186"/>
        <end position="603"/>
    </location>
</feature>
<dbReference type="Proteomes" id="UP000287166">
    <property type="component" value="Unassembled WGS sequence"/>
</dbReference>
<dbReference type="Gene3D" id="3.10.50.10">
    <property type="match status" value="1"/>
</dbReference>
<keyword evidence="5 7" id="KW-0326">Glycosidase</keyword>
<dbReference type="InParanoid" id="A0A401GBV0"/>
<dbReference type="PANTHER" id="PTHR11177">
    <property type="entry name" value="CHITINASE"/>
    <property type="match status" value="1"/>
</dbReference>
<dbReference type="STRING" id="139825.A0A401GBV0"/>
<dbReference type="AlphaFoldDB" id="A0A401GBV0"/>
<evidence type="ECO:0000259" key="8">
    <source>
        <dbReference type="PROSITE" id="PS51910"/>
    </source>
</evidence>
<comment type="caution">
    <text evidence="9">The sequence shown here is derived from an EMBL/GenBank/DDBJ whole genome shotgun (WGS) entry which is preliminary data.</text>
</comment>
<comment type="catalytic activity">
    <reaction evidence="1">
        <text>Random endo-hydrolysis of N-acetyl-beta-D-glucosaminide (1-&gt;4)-beta-linkages in chitin and chitodextrins.</text>
        <dbReference type="EC" id="3.2.1.14"/>
    </reaction>
</comment>
<dbReference type="InterPro" id="IPR017853">
    <property type="entry name" value="GH"/>
</dbReference>
<dbReference type="Pfam" id="PF00704">
    <property type="entry name" value="Glyco_hydro_18"/>
    <property type="match status" value="1"/>
</dbReference>
<dbReference type="InterPro" id="IPR050314">
    <property type="entry name" value="Glycosyl_Hydrlase_18"/>
</dbReference>
<dbReference type="InterPro" id="IPR011583">
    <property type="entry name" value="Chitinase_II/V-like_cat"/>
</dbReference>
<keyword evidence="2 7" id="KW-0378">Hydrolase</keyword>
<dbReference type="SMART" id="SM00636">
    <property type="entry name" value="Glyco_18"/>
    <property type="match status" value="1"/>
</dbReference>
<reference evidence="9 10" key="1">
    <citation type="journal article" date="2018" name="Sci. Rep.">
        <title>Genome sequence of the cauliflower mushroom Sparassis crispa (Hanabiratake) and its association with beneficial usage.</title>
        <authorList>
            <person name="Kiyama R."/>
            <person name="Furutani Y."/>
            <person name="Kawaguchi K."/>
            <person name="Nakanishi T."/>
        </authorList>
    </citation>
    <scope>NUCLEOTIDE SEQUENCE [LARGE SCALE GENOMIC DNA]</scope>
</reference>
<evidence type="ECO:0000256" key="1">
    <source>
        <dbReference type="ARBA" id="ARBA00000822"/>
    </source>
</evidence>
<accession>A0A401GBV0</accession>